<dbReference type="InterPro" id="IPR046342">
    <property type="entry name" value="CBS_dom_sf"/>
</dbReference>
<sequence length="419" mass="46135">MSGSASSIFVSRIRGLPIMDASGDQVGKVRDVVVQNRSNARPPRVKGLVVELLRLRRVFLPMERVHSIDAQQVIISGVVNTVVFQRRDLERLVDADLFDKRVDRPGEKPSTIFDVAIQQTRNHAWEVSEVALKESTGRPFSRGHVVIVDWNEVPDYFADSAQGTDQVVAQLAEMKPADVARELHEMSPERRAEVVSALEDDVLAEALEELPEREQVSLIRSLDTERAADVLEEMDPDDAADLIAELTPELAETILQQMEPEDAEDVRTLLNYDAATAGGLMTPEPVILGPDETVADCLAKLRQEEVTPALSALAFLCRPPLDTPTGRYVGAVHIQRLLREPPSTLAANLVDASITPLRPDNSVAQVSRYFATYDLVCAPVVDERGRLVGAVTVDDVLDHILPADWRGLQLAEGADDGRR</sequence>
<protein>
    <submittedName>
        <fullName evidence="3">Magnesium transporter</fullName>
    </submittedName>
</protein>
<dbReference type="Pfam" id="PF03448">
    <property type="entry name" value="MgtE_N"/>
    <property type="match status" value="1"/>
</dbReference>
<dbReference type="Gene3D" id="2.30.30.240">
    <property type="entry name" value="PRC-barrel domain"/>
    <property type="match status" value="1"/>
</dbReference>
<proteinExistence type="predicted"/>
<dbReference type="SMART" id="SM00116">
    <property type="entry name" value="CBS"/>
    <property type="match status" value="1"/>
</dbReference>
<keyword evidence="4" id="KW-1185">Reference proteome</keyword>
<evidence type="ECO:0000313" key="3">
    <source>
        <dbReference type="EMBL" id="RXW32270.1"/>
    </source>
</evidence>
<gene>
    <name evidence="3" type="ORF">C1706_06825</name>
</gene>
<dbReference type="PANTHER" id="PTHR43773:SF1">
    <property type="entry name" value="MAGNESIUM TRANSPORTER MGTE"/>
    <property type="match status" value="1"/>
</dbReference>
<dbReference type="RefSeq" id="WP_129458481.1">
    <property type="nucleotide sequence ID" value="NZ_PPCV01000004.1"/>
</dbReference>
<accession>A0A4Q2EF85</accession>
<dbReference type="InterPro" id="IPR058838">
    <property type="entry name" value="SH3_actinomycetes"/>
</dbReference>
<dbReference type="InterPro" id="IPR011033">
    <property type="entry name" value="PRC_barrel-like_sf"/>
</dbReference>
<dbReference type="InterPro" id="IPR000644">
    <property type="entry name" value="CBS_dom"/>
</dbReference>
<evidence type="ECO:0000256" key="1">
    <source>
        <dbReference type="PROSITE-ProRule" id="PRU00703"/>
    </source>
</evidence>
<feature type="domain" description="CBS" evidence="2">
    <location>
        <begin position="350"/>
        <end position="410"/>
    </location>
</feature>
<organism evidence="3 4">
    <name type="scientific">Propioniciclava flava</name>
    <dbReference type="NCBI Taxonomy" id="2072026"/>
    <lineage>
        <taxon>Bacteria</taxon>
        <taxon>Bacillati</taxon>
        <taxon>Actinomycetota</taxon>
        <taxon>Actinomycetes</taxon>
        <taxon>Propionibacteriales</taxon>
        <taxon>Propionibacteriaceae</taxon>
        <taxon>Propioniciclava</taxon>
    </lineage>
</organism>
<dbReference type="Pfam" id="PF05239">
    <property type="entry name" value="PRC"/>
    <property type="match status" value="1"/>
</dbReference>
<dbReference type="SUPFAM" id="SSF158791">
    <property type="entry name" value="MgtE N-terminal domain-like"/>
    <property type="match status" value="1"/>
</dbReference>
<dbReference type="Gene3D" id="1.25.60.10">
    <property type="entry name" value="MgtE N-terminal domain-like"/>
    <property type="match status" value="1"/>
</dbReference>
<dbReference type="Gene3D" id="3.10.580.10">
    <property type="entry name" value="CBS-domain"/>
    <property type="match status" value="1"/>
</dbReference>
<dbReference type="AlphaFoldDB" id="A0A4Q2EF85"/>
<dbReference type="SMART" id="SM00924">
    <property type="entry name" value="MgtE_N"/>
    <property type="match status" value="1"/>
</dbReference>
<dbReference type="EMBL" id="PPCV01000004">
    <property type="protein sequence ID" value="RXW32270.1"/>
    <property type="molecule type" value="Genomic_DNA"/>
</dbReference>
<dbReference type="CDD" id="cd04606">
    <property type="entry name" value="CBS_pair_Mg_transporter"/>
    <property type="match status" value="1"/>
</dbReference>
<dbReference type="InterPro" id="IPR038076">
    <property type="entry name" value="MgtE_N_sf"/>
</dbReference>
<dbReference type="OrthoDB" id="9764830at2"/>
<name>A0A4Q2EF85_9ACTN</name>
<comment type="caution">
    <text evidence="3">The sequence shown here is derived from an EMBL/GenBank/DDBJ whole genome shotgun (WGS) entry which is preliminary data.</text>
</comment>
<keyword evidence="1" id="KW-0129">CBS domain</keyword>
<reference evidence="3 4" key="1">
    <citation type="submission" date="2018-01" db="EMBL/GenBank/DDBJ databases">
        <title>Lactibacter flavus gen. nov., sp. nov., a novel bacterium of the family Propionibacteriaceae isolated from raw milk and dairy products.</title>
        <authorList>
            <person name="Wenning M."/>
            <person name="Breitenwieser F."/>
            <person name="Huptas C."/>
            <person name="von Neubeck M."/>
            <person name="Busse H.-J."/>
            <person name="Scherer S."/>
        </authorList>
    </citation>
    <scope>NUCLEOTIDE SEQUENCE [LARGE SCALE GENOMIC DNA]</scope>
    <source>
        <strain evidence="3 4">VG341</strain>
    </source>
</reference>
<dbReference type="PROSITE" id="PS51371">
    <property type="entry name" value="CBS"/>
    <property type="match status" value="1"/>
</dbReference>
<dbReference type="SUPFAM" id="SSF50346">
    <property type="entry name" value="PRC-barrel domain"/>
    <property type="match status" value="1"/>
</dbReference>
<evidence type="ECO:0000259" key="2">
    <source>
        <dbReference type="PROSITE" id="PS51371"/>
    </source>
</evidence>
<dbReference type="SUPFAM" id="SSF54631">
    <property type="entry name" value="CBS-domain pair"/>
    <property type="match status" value="1"/>
</dbReference>
<dbReference type="PANTHER" id="PTHR43773">
    <property type="entry name" value="MAGNESIUM TRANSPORTER MGTE"/>
    <property type="match status" value="1"/>
</dbReference>
<dbReference type="Proteomes" id="UP000290624">
    <property type="component" value="Unassembled WGS sequence"/>
</dbReference>
<dbReference type="Pfam" id="PF00571">
    <property type="entry name" value="CBS"/>
    <property type="match status" value="2"/>
</dbReference>
<dbReference type="Pfam" id="PF26205">
    <property type="entry name" value="SH3_actinomycetes"/>
    <property type="match status" value="1"/>
</dbReference>
<dbReference type="GO" id="GO:0016020">
    <property type="term" value="C:membrane"/>
    <property type="evidence" value="ECO:0007669"/>
    <property type="project" value="InterPro"/>
</dbReference>
<dbReference type="GO" id="GO:0015095">
    <property type="term" value="F:magnesium ion transmembrane transporter activity"/>
    <property type="evidence" value="ECO:0007669"/>
    <property type="project" value="InterPro"/>
</dbReference>
<dbReference type="InterPro" id="IPR027275">
    <property type="entry name" value="PRC-brl_dom"/>
</dbReference>
<evidence type="ECO:0000313" key="4">
    <source>
        <dbReference type="Proteomes" id="UP000290624"/>
    </source>
</evidence>
<dbReference type="InterPro" id="IPR006668">
    <property type="entry name" value="Mg_transptr_MgtE_intracell_dom"/>
</dbReference>
<dbReference type="InterPro" id="IPR006669">
    <property type="entry name" value="MgtE_transporter"/>
</dbReference>